<dbReference type="PANTHER" id="PTHR33116">
    <property type="entry name" value="REVERSE TRANSCRIPTASE ZINC-BINDING DOMAIN-CONTAINING PROTEIN-RELATED-RELATED"/>
    <property type="match status" value="1"/>
</dbReference>
<gene>
    <name evidence="2" type="ORF">MERR_LOCUS19418</name>
</gene>
<dbReference type="CDD" id="cd01650">
    <property type="entry name" value="RT_nLTR_like"/>
    <property type="match status" value="1"/>
</dbReference>
<keyword evidence="3" id="KW-1185">Reference proteome</keyword>
<reference evidence="2" key="1">
    <citation type="submission" date="2020-01" db="EMBL/GenBank/DDBJ databases">
        <authorList>
            <person name="Mishra B."/>
        </authorList>
    </citation>
    <scope>NUCLEOTIDE SEQUENCE [LARGE SCALE GENOMIC DNA]</scope>
</reference>
<dbReference type="OrthoDB" id="1031171at2759"/>
<dbReference type="PROSITE" id="PS50878">
    <property type="entry name" value="RT_POL"/>
    <property type="match status" value="1"/>
</dbReference>
<dbReference type="Pfam" id="PF00078">
    <property type="entry name" value="RVT_1"/>
    <property type="match status" value="1"/>
</dbReference>
<comment type="caution">
    <text evidence="2">The sequence shown here is derived from an EMBL/GenBank/DDBJ whole genome shotgun (WGS) entry which is preliminary data.</text>
</comment>
<evidence type="ECO:0000313" key="2">
    <source>
        <dbReference type="EMBL" id="CAA7032183.1"/>
    </source>
</evidence>
<organism evidence="2 3">
    <name type="scientific">Microthlaspi erraticum</name>
    <dbReference type="NCBI Taxonomy" id="1685480"/>
    <lineage>
        <taxon>Eukaryota</taxon>
        <taxon>Viridiplantae</taxon>
        <taxon>Streptophyta</taxon>
        <taxon>Embryophyta</taxon>
        <taxon>Tracheophyta</taxon>
        <taxon>Spermatophyta</taxon>
        <taxon>Magnoliopsida</taxon>
        <taxon>eudicotyledons</taxon>
        <taxon>Gunneridae</taxon>
        <taxon>Pentapetalae</taxon>
        <taxon>rosids</taxon>
        <taxon>malvids</taxon>
        <taxon>Brassicales</taxon>
        <taxon>Brassicaceae</taxon>
        <taxon>Coluteocarpeae</taxon>
        <taxon>Microthlaspi</taxon>
    </lineage>
</organism>
<evidence type="ECO:0000313" key="3">
    <source>
        <dbReference type="Proteomes" id="UP000467841"/>
    </source>
</evidence>
<proteinExistence type="predicted"/>
<dbReference type="Proteomes" id="UP000467841">
    <property type="component" value="Unassembled WGS sequence"/>
</dbReference>
<dbReference type="PANTHER" id="PTHR33116:SF78">
    <property type="entry name" value="OS12G0587133 PROTEIN"/>
    <property type="match status" value="1"/>
</dbReference>
<dbReference type="EMBL" id="CACVBM020001118">
    <property type="protein sequence ID" value="CAA7032183.1"/>
    <property type="molecule type" value="Genomic_DNA"/>
</dbReference>
<feature type="domain" description="Reverse transcriptase" evidence="1">
    <location>
        <begin position="1"/>
        <end position="251"/>
    </location>
</feature>
<dbReference type="AlphaFoldDB" id="A0A6D2IX07"/>
<sequence length="503" mass="57075">MKDYRPISCCNVIYKVISKIIANRLKGILSNLIALNQYAFIKDRLLAENLLLATELVKDYHKDSISSRCAIKIDISKAFDSVQWPFLLNTLSAMNLPAQFIHWINLCISTASFSVQVNGELAGFFRSTRGLRQGCSLSPYLFVISMNVLSKLLDRAAGANDIGYHPRCQNIGLTHLSFADDIMVLTDGKIRSVEGIIKLFDDFARFSGLKISLEKSTIYFAGVSPQVRESMATLFPFTSGQLPVRYLGLPLLTKCMTRNDFLPLVEKIRKRLPPGRLGPSLNAKKAKIAWHDVCKPKREGGLGLRRLKEANAVSCFKMVWRILSSQNSLWVNWIKAYLIQHETFWSLKLSTSTGSWMWRKLLKYRDKARRFFKMEVRNGSQTSFWFDTWSHMGPLINVTGERGFIDMGLARDATVAEALGMRRRRHHRSENLNHIETLLNTYRARAADVREDVPFGNNKATTTNLYLAPRGLGCSSEVQEWRIVSMEPSGSAMKRQNTLSVFG</sequence>
<dbReference type="InterPro" id="IPR043502">
    <property type="entry name" value="DNA/RNA_pol_sf"/>
</dbReference>
<dbReference type="InterPro" id="IPR000477">
    <property type="entry name" value="RT_dom"/>
</dbReference>
<accession>A0A6D2IX07</accession>
<dbReference type="SUPFAM" id="SSF56672">
    <property type="entry name" value="DNA/RNA polymerases"/>
    <property type="match status" value="1"/>
</dbReference>
<protein>
    <recommendedName>
        <fullName evidence="1">Reverse transcriptase domain-containing protein</fullName>
    </recommendedName>
</protein>
<evidence type="ECO:0000259" key="1">
    <source>
        <dbReference type="PROSITE" id="PS50878"/>
    </source>
</evidence>
<name>A0A6D2IX07_9BRAS</name>